<evidence type="ECO:0000313" key="3">
    <source>
        <dbReference type="Proteomes" id="UP000436088"/>
    </source>
</evidence>
<dbReference type="Proteomes" id="UP000436088">
    <property type="component" value="Unassembled WGS sequence"/>
</dbReference>
<gene>
    <name evidence="2" type="ORF">F3Y22_tig00008386pilonHSYRG00021</name>
</gene>
<reference evidence="2" key="1">
    <citation type="submission" date="2019-09" db="EMBL/GenBank/DDBJ databases">
        <title>Draft genome information of white flower Hibiscus syriacus.</title>
        <authorList>
            <person name="Kim Y.-M."/>
        </authorList>
    </citation>
    <scope>NUCLEOTIDE SEQUENCE [LARGE SCALE GENOMIC DNA]</scope>
    <source>
        <strain evidence="2">YM2019G1</strain>
    </source>
</reference>
<comment type="caution">
    <text evidence="2">The sequence shown here is derived from an EMBL/GenBank/DDBJ whole genome shotgun (WGS) entry which is preliminary data.</text>
</comment>
<protein>
    <submittedName>
        <fullName evidence="2">Uncharacterized protein</fullName>
    </submittedName>
</protein>
<dbReference type="AlphaFoldDB" id="A0A6A3CA32"/>
<sequence length="116" mass="12951">MSSVSKVDRKAALDMASWFFNVVTSVGIIMVNKALMATYGFSFVFHNPVLHHYRGDDQPQPVYLHRQVYGRIVPSAWPYEDYSRPDFRNAINFSDAGFSGASCDVFPFAASAFNGA</sequence>
<feature type="transmembrane region" description="Helical" evidence="1">
    <location>
        <begin position="15"/>
        <end position="35"/>
    </location>
</feature>
<organism evidence="2 3">
    <name type="scientific">Hibiscus syriacus</name>
    <name type="common">Rose of Sharon</name>
    <dbReference type="NCBI Taxonomy" id="106335"/>
    <lineage>
        <taxon>Eukaryota</taxon>
        <taxon>Viridiplantae</taxon>
        <taxon>Streptophyta</taxon>
        <taxon>Embryophyta</taxon>
        <taxon>Tracheophyta</taxon>
        <taxon>Spermatophyta</taxon>
        <taxon>Magnoliopsida</taxon>
        <taxon>eudicotyledons</taxon>
        <taxon>Gunneridae</taxon>
        <taxon>Pentapetalae</taxon>
        <taxon>rosids</taxon>
        <taxon>malvids</taxon>
        <taxon>Malvales</taxon>
        <taxon>Malvaceae</taxon>
        <taxon>Malvoideae</taxon>
        <taxon>Hibiscus</taxon>
    </lineage>
</organism>
<dbReference type="EMBL" id="VEPZ02000412">
    <property type="protein sequence ID" value="KAE8725564.1"/>
    <property type="molecule type" value="Genomic_DNA"/>
</dbReference>
<keyword evidence="1" id="KW-1133">Transmembrane helix</keyword>
<keyword evidence="1" id="KW-0812">Transmembrane</keyword>
<accession>A0A6A3CA32</accession>
<proteinExistence type="predicted"/>
<evidence type="ECO:0000256" key="1">
    <source>
        <dbReference type="SAM" id="Phobius"/>
    </source>
</evidence>
<name>A0A6A3CA32_HIBSY</name>
<evidence type="ECO:0000313" key="2">
    <source>
        <dbReference type="EMBL" id="KAE8725564.1"/>
    </source>
</evidence>
<keyword evidence="1" id="KW-0472">Membrane</keyword>
<keyword evidence="3" id="KW-1185">Reference proteome</keyword>